<feature type="domain" description="Partial AB-hydrolase lipase" evidence="4">
    <location>
        <begin position="108"/>
        <end position="170"/>
    </location>
</feature>
<dbReference type="OMA" id="DAVEWCF"/>
<protein>
    <submittedName>
        <fullName evidence="5">Similar to S.cerevisiae protein YEH2 (Steryl ester hydrolase)</fullName>
    </submittedName>
</protein>
<evidence type="ECO:0000313" key="6">
    <source>
        <dbReference type="Proteomes" id="UP000186303"/>
    </source>
</evidence>
<organism evidence="5 6">
    <name type="scientific">Malassezia sympodialis (strain ATCC 42132)</name>
    <name type="common">Atopic eczema-associated yeast</name>
    <dbReference type="NCBI Taxonomy" id="1230383"/>
    <lineage>
        <taxon>Eukaryota</taxon>
        <taxon>Fungi</taxon>
        <taxon>Dikarya</taxon>
        <taxon>Basidiomycota</taxon>
        <taxon>Ustilaginomycotina</taxon>
        <taxon>Malasseziomycetes</taxon>
        <taxon>Malasseziales</taxon>
        <taxon>Malasseziaceae</taxon>
        <taxon>Malassezia</taxon>
    </lineage>
</organism>
<keyword evidence="3" id="KW-0812">Transmembrane</keyword>
<comment type="catalytic activity">
    <reaction evidence="1">
        <text>a diacylglycerol + H2O = a monoacylglycerol + a fatty acid + H(+)</text>
        <dbReference type="Rhea" id="RHEA:32731"/>
        <dbReference type="ChEBI" id="CHEBI:15377"/>
        <dbReference type="ChEBI" id="CHEBI:15378"/>
        <dbReference type="ChEBI" id="CHEBI:17408"/>
        <dbReference type="ChEBI" id="CHEBI:18035"/>
        <dbReference type="ChEBI" id="CHEBI:28868"/>
    </reaction>
</comment>
<keyword evidence="3" id="KW-0472">Membrane</keyword>
<name>A0A1M8A059_MALS4</name>
<accession>A0A1M8A059</accession>
<evidence type="ECO:0000256" key="2">
    <source>
        <dbReference type="ARBA" id="ARBA00048461"/>
    </source>
</evidence>
<dbReference type="Pfam" id="PF04083">
    <property type="entry name" value="Abhydro_lipase"/>
    <property type="match status" value="1"/>
</dbReference>
<evidence type="ECO:0000313" key="5">
    <source>
        <dbReference type="EMBL" id="SHO75825.1"/>
    </source>
</evidence>
<comment type="catalytic activity">
    <reaction evidence="2">
        <text>a monoacylglycerol + H2O = glycerol + a fatty acid + H(+)</text>
        <dbReference type="Rhea" id="RHEA:15245"/>
        <dbReference type="ChEBI" id="CHEBI:15377"/>
        <dbReference type="ChEBI" id="CHEBI:15378"/>
        <dbReference type="ChEBI" id="CHEBI:17408"/>
        <dbReference type="ChEBI" id="CHEBI:17754"/>
        <dbReference type="ChEBI" id="CHEBI:28868"/>
    </reaction>
</comment>
<dbReference type="EMBL" id="LT671821">
    <property type="protein sequence ID" value="SHO75825.1"/>
    <property type="molecule type" value="Genomic_DNA"/>
</dbReference>
<proteinExistence type="predicted"/>
<evidence type="ECO:0000256" key="1">
    <source>
        <dbReference type="ARBA" id="ARBA00047591"/>
    </source>
</evidence>
<dbReference type="VEuPathDB" id="FungiDB:MSYG_0158"/>
<keyword evidence="3" id="KW-1133">Transmembrane helix</keyword>
<dbReference type="OrthoDB" id="9974421at2759"/>
<keyword evidence="6" id="KW-1185">Reference proteome</keyword>
<sequence length="459" mass="53409">MVTDRKKQTPTYTIKGPKFNGALSLQGAEEPLMAHPPSTGSKFSWNFLVNQSIAVILSSVLLLSVVILGLITRLITYIPRAFSRPPRPRPSWDNPHRWCKEKLTKDPKYYARNCGFDIVEEQVETKDGYFLRMHRIVPLYPDHKLSQIGQGYPILIMHGLFQSSGSFITSEDRSIAFWFAQRGFQVYLGNNRAVFDMGHRHFNRYDPKFWDFDVNDLAMYDFPAMVNYICEQTGYKKIAYIGHSQGNAIAFIALSKWGVPELGEKLSYFCALAPAVFIGPLGRRFPLKYLSKLDWAWWQRVFGVLDFTPLMKFSYDWTPATPYAALGYQMFAYLFEWNDTHWLQRRKPKMFRFTPQPVSSKTMFWWAGMNGFSTRGHIFDPMMTWFDKRCPPISLYGGGSDHLVLPVPVIEHFKNHEPDVRLVREKLEPAAEHCDHYWAADAVEWCFNDILEDIQRTRE</sequence>
<reference evidence="6" key="1">
    <citation type="journal article" date="2017" name="Nucleic Acids Res.">
        <title>Proteogenomics produces comprehensive and highly accurate protein-coding gene annotation in a complete genome assembly of Malassezia sympodialis.</title>
        <authorList>
            <person name="Zhu Y."/>
            <person name="Engstroem P.G."/>
            <person name="Tellgren-Roth C."/>
            <person name="Baudo C.D."/>
            <person name="Kennell J.C."/>
            <person name="Sun S."/>
            <person name="Billmyre R.B."/>
            <person name="Schroeder M.S."/>
            <person name="Andersson A."/>
            <person name="Holm T."/>
            <person name="Sigurgeirsson B."/>
            <person name="Wu G."/>
            <person name="Sankaranarayanan S.R."/>
            <person name="Siddharthan R."/>
            <person name="Sanyal K."/>
            <person name="Lundeberg J."/>
            <person name="Nystedt B."/>
            <person name="Boekhout T."/>
            <person name="Dawson T.L. Jr."/>
            <person name="Heitman J."/>
            <person name="Scheynius A."/>
            <person name="Lehtioe J."/>
        </authorList>
    </citation>
    <scope>NUCLEOTIDE SEQUENCE [LARGE SCALE GENOMIC DNA]</scope>
    <source>
        <strain evidence="6">ATCC 42132</strain>
    </source>
</reference>
<dbReference type="GO" id="GO:0016787">
    <property type="term" value="F:hydrolase activity"/>
    <property type="evidence" value="ECO:0007669"/>
    <property type="project" value="UniProtKB-KW"/>
</dbReference>
<feature type="transmembrane region" description="Helical" evidence="3">
    <location>
        <begin position="53"/>
        <end position="75"/>
    </location>
</feature>
<dbReference type="GO" id="GO:0006629">
    <property type="term" value="P:lipid metabolic process"/>
    <property type="evidence" value="ECO:0007669"/>
    <property type="project" value="InterPro"/>
</dbReference>
<dbReference type="Gene3D" id="3.40.50.1820">
    <property type="entry name" value="alpha/beta hydrolase"/>
    <property type="match status" value="1"/>
</dbReference>
<dbReference type="SUPFAM" id="SSF53474">
    <property type="entry name" value="alpha/beta-Hydrolases"/>
    <property type="match status" value="1"/>
</dbReference>
<evidence type="ECO:0000259" key="4">
    <source>
        <dbReference type="Pfam" id="PF04083"/>
    </source>
</evidence>
<dbReference type="AlphaFoldDB" id="A0A1M8A059"/>
<evidence type="ECO:0000256" key="3">
    <source>
        <dbReference type="SAM" id="Phobius"/>
    </source>
</evidence>
<gene>
    <name evidence="5" type="ORF">MSYG_0158</name>
</gene>
<dbReference type="PANTHER" id="PTHR11005">
    <property type="entry name" value="LYSOSOMAL ACID LIPASE-RELATED"/>
    <property type="match status" value="1"/>
</dbReference>
<keyword evidence="5" id="KW-0378">Hydrolase</keyword>
<dbReference type="STRING" id="1230383.A0A1M8A059"/>
<dbReference type="InterPro" id="IPR029058">
    <property type="entry name" value="AB_hydrolase_fold"/>
</dbReference>
<dbReference type="Proteomes" id="UP000186303">
    <property type="component" value="Chromosome 1"/>
</dbReference>
<dbReference type="InterPro" id="IPR006693">
    <property type="entry name" value="AB_hydrolase_lipase"/>
</dbReference>